<evidence type="ECO:0000313" key="6">
    <source>
        <dbReference type="Proteomes" id="UP000320496"/>
    </source>
</evidence>
<dbReference type="Pfam" id="PF01546">
    <property type="entry name" value="Peptidase_M20"/>
    <property type="match status" value="1"/>
</dbReference>
<sequence length="375" mass="41009">MTALDYAKELVAFESTSSLSNVPVSDYVEQTLRGLGFETERLEFEDRQGVRKASIVGKLGTGTGGMAYFSHTDVVPADDWFFHEHGPFEPTVKDDRLFGRGSCDMKGSLACMLAAAEQFRTAKLTHPVYITCTADEEVGYNGARQVASESALFAEMVEGKARGIVGEPTELEVVYAHKGVCGLVATSHGRAAHSSTNEGVNANLAMIPYLVEMKQIHDETESDPAWRNDEFQPPTMSWNIGINDHTRAVNITPPKSICTVYCRPMPGQDVSALIERARAKADECDIDFEVRAFGDALYIDPTSPFVGECLQLAQRSEPQTVSYGTDGAMLGALEQLVVLGPGSIAQAHTHDEWIALEQLQRGTDLYAKMIDTWCV</sequence>
<keyword evidence="1" id="KW-0479">Metal-binding</keyword>
<dbReference type="OrthoDB" id="9792335at2"/>
<dbReference type="Gene3D" id="3.30.70.360">
    <property type="match status" value="1"/>
</dbReference>
<gene>
    <name evidence="5" type="primary">argE_1</name>
    <name evidence="5" type="ORF">Mal4_21910</name>
</gene>
<dbReference type="GO" id="GO:0046872">
    <property type="term" value="F:metal ion binding"/>
    <property type="evidence" value="ECO:0007669"/>
    <property type="project" value="UniProtKB-KW"/>
</dbReference>
<accession>A0A517Z5Z6</accession>
<dbReference type="KEGG" id="mri:Mal4_21910"/>
<dbReference type="GO" id="GO:0008777">
    <property type="term" value="F:acetylornithine deacetylase activity"/>
    <property type="evidence" value="ECO:0007669"/>
    <property type="project" value="UniProtKB-EC"/>
</dbReference>
<dbReference type="Proteomes" id="UP000320496">
    <property type="component" value="Chromosome"/>
</dbReference>
<dbReference type="AlphaFoldDB" id="A0A517Z5Z6"/>
<protein>
    <submittedName>
        <fullName evidence="5">Acetylornithine deacetylase</fullName>
        <ecNumber evidence="5">3.5.1.16</ecNumber>
    </submittedName>
</protein>
<dbReference type="EMBL" id="CP036275">
    <property type="protein sequence ID" value="QDU37874.1"/>
    <property type="molecule type" value="Genomic_DNA"/>
</dbReference>
<dbReference type="RefSeq" id="WP_145369141.1">
    <property type="nucleotide sequence ID" value="NZ_CP036275.1"/>
</dbReference>
<dbReference type="CDD" id="cd03894">
    <property type="entry name" value="M20_ArgE"/>
    <property type="match status" value="1"/>
</dbReference>
<dbReference type="SUPFAM" id="SSF55031">
    <property type="entry name" value="Bacterial exopeptidase dimerisation domain"/>
    <property type="match status" value="1"/>
</dbReference>
<evidence type="ECO:0000256" key="3">
    <source>
        <dbReference type="ARBA" id="ARBA00023285"/>
    </source>
</evidence>
<dbReference type="PANTHER" id="PTHR43808">
    <property type="entry name" value="ACETYLORNITHINE DEACETYLASE"/>
    <property type="match status" value="1"/>
</dbReference>
<dbReference type="PANTHER" id="PTHR43808:SF31">
    <property type="entry name" value="N-ACETYL-L-CITRULLINE DEACETYLASE"/>
    <property type="match status" value="1"/>
</dbReference>
<evidence type="ECO:0000259" key="4">
    <source>
        <dbReference type="Pfam" id="PF07687"/>
    </source>
</evidence>
<dbReference type="Pfam" id="PF07687">
    <property type="entry name" value="M20_dimer"/>
    <property type="match status" value="1"/>
</dbReference>
<proteinExistence type="predicted"/>
<organism evidence="5 6">
    <name type="scientific">Maioricimonas rarisocia</name>
    <dbReference type="NCBI Taxonomy" id="2528026"/>
    <lineage>
        <taxon>Bacteria</taxon>
        <taxon>Pseudomonadati</taxon>
        <taxon>Planctomycetota</taxon>
        <taxon>Planctomycetia</taxon>
        <taxon>Planctomycetales</taxon>
        <taxon>Planctomycetaceae</taxon>
        <taxon>Maioricimonas</taxon>
    </lineage>
</organism>
<dbReference type="InterPro" id="IPR011650">
    <property type="entry name" value="Peptidase_M20_dimer"/>
</dbReference>
<dbReference type="InterPro" id="IPR002933">
    <property type="entry name" value="Peptidase_M20"/>
</dbReference>
<feature type="domain" description="Peptidase M20 dimerisation" evidence="4">
    <location>
        <begin position="175"/>
        <end position="282"/>
    </location>
</feature>
<dbReference type="GO" id="GO:0006526">
    <property type="term" value="P:L-arginine biosynthetic process"/>
    <property type="evidence" value="ECO:0007669"/>
    <property type="project" value="TreeGrafter"/>
</dbReference>
<dbReference type="InterPro" id="IPR036264">
    <property type="entry name" value="Bact_exopeptidase_dim_dom"/>
</dbReference>
<keyword evidence="3" id="KW-0170">Cobalt</keyword>
<evidence type="ECO:0000256" key="1">
    <source>
        <dbReference type="ARBA" id="ARBA00022723"/>
    </source>
</evidence>
<dbReference type="Gene3D" id="3.40.630.10">
    <property type="entry name" value="Zn peptidases"/>
    <property type="match status" value="1"/>
</dbReference>
<dbReference type="SUPFAM" id="SSF53187">
    <property type="entry name" value="Zn-dependent exopeptidases"/>
    <property type="match status" value="1"/>
</dbReference>
<keyword evidence="6" id="KW-1185">Reference proteome</keyword>
<name>A0A517Z5Z6_9PLAN</name>
<dbReference type="InterPro" id="IPR050072">
    <property type="entry name" value="Peptidase_M20A"/>
</dbReference>
<dbReference type="EC" id="3.5.1.16" evidence="5"/>
<evidence type="ECO:0000313" key="5">
    <source>
        <dbReference type="EMBL" id="QDU37874.1"/>
    </source>
</evidence>
<keyword evidence="2 5" id="KW-0378">Hydrolase</keyword>
<evidence type="ECO:0000256" key="2">
    <source>
        <dbReference type="ARBA" id="ARBA00022801"/>
    </source>
</evidence>
<reference evidence="5 6" key="1">
    <citation type="submission" date="2019-02" db="EMBL/GenBank/DDBJ databases">
        <title>Deep-cultivation of Planctomycetes and their phenomic and genomic characterization uncovers novel biology.</title>
        <authorList>
            <person name="Wiegand S."/>
            <person name="Jogler M."/>
            <person name="Boedeker C."/>
            <person name="Pinto D."/>
            <person name="Vollmers J."/>
            <person name="Rivas-Marin E."/>
            <person name="Kohn T."/>
            <person name="Peeters S.H."/>
            <person name="Heuer A."/>
            <person name="Rast P."/>
            <person name="Oberbeckmann S."/>
            <person name="Bunk B."/>
            <person name="Jeske O."/>
            <person name="Meyerdierks A."/>
            <person name="Storesund J.E."/>
            <person name="Kallscheuer N."/>
            <person name="Luecker S."/>
            <person name="Lage O.M."/>
            <person name="Pohl T."/>
            <person name="Merkel B.J."/>
            <person name="Hornburger P."/>
            <person name="Mueller R.-W."/>
            <person name="Bruemmer F."/>
            <person name="Labrenz M."/>
            <person name="Spormann A.M."/>
            <person name="Op den Camp H."/>
            <person name="Overmann J."/>
            <person name="Amann R."/>
            <person name="Jetten M.S.M."/>
            <person name="Mascher T."/>
            <person name="Medema M.H."/>
            <person name="Devos D.P."/>
            <person name="Kaster A.-K."/>
            <person name="Ovreas L."/>
            <person name="Rohde M."/>
            <person name="Galperin M.Y."/>
            <person name="Jogler C."/>
        </authorList>
    </citation>
    <scope>NUCLEOTIDE SEQUENCE [LARGE SCALE GENOMIC DNA]</scope>
    <source>
        <strain evidence="5 6">Mal4</strain>
    </source>
</reference>